<dbReference type="CDD" id="cd01557">
    <property type="entry name" value="BCAT_beta_family"/>
    <property type="match status" value="1"/>
</dbReference>
<dbReference type="GO" id="GO:0009099">
    <property type="term" value="P:L-valine biosynthetic process"/>
    <property type="evidence" value="ECO:0007669"/>
    <property type="project" value="TreeGrafter"/>
</dbReference>
<dbReference type="GO" id="GO:0009098">
    <property type="term" value="P:L-leucine biosynthetic process"/>
    <property type="evidence" value="ECO:0007669"/>
    <property type="project" value="TreeGrafter"/>
</dbReference>
<dbReference type="FunFam" id="3.30.470.10:FF:000002">
    <property type="entry name" value="Branched-chain-amino-acid aminotransferase"/>
    <property type="match status" value="1"/>
</dbReference>
<proteinExistence type="inferred from homology"/>
<dbReference type="PROSITE" id="PS00770">
    <property type="entry name" value="AA_TRANSFER_CLASS_4"/>
    <property type="match status" value="1"/>
</dbReference>
<gene>
    <name evidence="12" type="ORF">BXZ70DRAFT_933289</name>
</gene>
<dbReference type="OrthoDB" id="1732691at2759"/>
<evidence type="ECO:0000256" key="7">
    <source>
        <dbReference type="ARBA" id="ARBA00023304"/>
    </source>
</evidence>
<dbReference type="EMBL" id="JAEVFJ010000012">
    <property type="protein sequence ID" value="KAH8101468.1"/>
    <property type="molecule type" value="Genomic_DNA"/>
</dbReference>
<evidence type="ECO:0000313" key="13">
    <source>
        <dbReference type="Proteomes" id="UP000813824"/>
    </source>
</evidence>
<dbReference type="PIRSF" id="PIRSF006468">
    <property type="entry name" value="BCAT1"/>
    <property type="match status" value="1"/>
</dbReference>
<sequence length="401" mass="43632">MTVKATNGAALGSAPTQAVVQKLQDVDASKVVVTLAESLKPVPPPEELVFGQTFTDHMVMVTYDPVNGWGTPEIKPYGPISLDPASSIFQYSTSAFEGMKAYVGPDGKPRLFRPELNMLRMKRSTARIALPAFDADELLKLIKKLVALESRWIPNLKGHSLYIRPTIIGTRPSIGVRASDHAILYVICCPTGPYFRTGPKPVSLLAVGEQVRSWPGGTGEFKLSINYTPTFHPQQLAAEKGYDQCLWLLGEDSHITEAGAMNFFVVVKRDDDHLDVYTPPLDGTILPGLTRASVLTLAAAHPGQTTLPYLPHTLKLHTHERLITMTDLFSWHASGHLTEIFLVGTAAVVATVGRVGFGDKVLEAPKCEGGLGPVARALYDRLTDIQEGKVEFQGWSVPIDA</sequence>
<dbReference type="Gene3D" id="3.30.470.10">
    <property type="match status" value="1"/>
</dbReference>
<keyword evidence="4 11" id="KW-0028">Amino-acid biosynthesis</keyword>
<dbReference type="SUPFAM" id="SSF56752">
    <property type="entry name" value="D-aminoacid aminotransferase-like PLP-dependent enzymes"/>
    <property type="match status" value="1"/>
</dbReference>
<comment type="similarity">
    <text evidence="2 9">Belongs to the class-IV pyridoxal-phosphate-dependent aminotransferase family.</text>
</comment>
<evidence type="ECO:0000313" key="12">
    <source>
        <dbReference type="EMBL" id="KAH8101468.1"/>
    </source>
</evidence>
<dbReference type="GO" id="GO:0005739">
    <property type="term" value="C:mitochondrion"/>
    <property type="evidence" value="ECO:0007669"/>
    <property type="project" value="TreeGrafter"/>
</dbReference>
<dbReference type="EC" id="2.6.1.42" evidence="11"/>
<dbReference type="InterPro" id="IPR001544">
    <property type="entry name" value="Aminotrans_IV"/>
</dbReference>
<dbReference type="InterPro" id="IPR018300">
    <property type="entry name" value="Aminotrans_IV_CS"/>
</dbReference>
<keyword evidence="13" id="KW-1185">Reference proteome</keyword>
<dbReference type="PANTHER" id="PTHR11825">
    <property type="entry name" value="SUBGROUP IIII AMINOTRANSFERASE"/>
    <property type="match status" value="1"/>
</dbReference>
<dbReference type="InterPro" id="IPR043131">
    <property type="entry name" value="BCAT-like_N"/>
</dbReference>
<keyword evidence="5 11" id="KW-0808">Transferase</keyword>
<dbReference type="Proteomes" id="UP000813824">
    <property type="component" value="Unassembled WGS sequence"/>
</dbReference>
<accession>A0A8K0UQ39</accession>
<dbReference type="PANTHER" id="PTHR11825:SF44">
    <property type="entry name" value="BRANCHED-CHAIN-AMINO-ACID AMINOTRANSFERASE"/>
    <property type="match status" value="1"/>
</dbReference>
<evidence type="ECO:0000256" key="11">
    <source>
        <dbReference type="RuleBase" id="RU004517"/>
    </source>
</evidence>
<organism evidence="12 13">
    <name type="scientific">Cristinia sonorae</name>
    <dbReference type="NCBI Taxonomy" id="1940300"/>
    <lineage>
        <taxon>Eukaryota</taxon>
        <taxon>Fungi</taxon>
        <taxon>Dikarya</taxon>
        <taxon>Basidiomycota</taxon>
        <taxon>Agaricomycotina</taxon>
        <taxon>Agaricomycetes</taxon>
        <taxon>Agaricomycetidae</taxon>
        <taxon>Agaricales</taxon>
        <taxon>Pleurotineae</taxon>
        <taxon>Stephanosporaceae</taxon>
        <taxon>Cristinia</taxon>
    </lineage>
</organism>
<dbReference type="Gene3D" id="3.20.10.10">
    <property type="entry name" value="D-amino Acid Aminotransferase, subunit A, domain 2"/>
    <property type="match status" value="1"/>
</dbReference>
<keyword evidence="6 10" id="KW-0663">Pyridoxal phosphate</keyword>
<evidence type="ECO:0000256" key="2">
    <source>
        <dbReference type="ARBA" id="ARBA00009320"/>
    </source>
</evidence>
<evidence type="ECO:0000256" key="10">
    <source>
        <dbReference type="RuleBase" id="RU004516"/>
    </source>
</evidence>
<dbReference type="InterPro" id="IPR043132">
    <property type="entry name" value="BCAT-like_C"/>
</dbReference>
<keyword evidence="3 11" id="KW-0032">Aminotransferase</keyword>
<evidence type="ECO:0000256" key="5">
    <source>
        <dbReference type="ARBA" id="ARBA00022679"/>
    </source>
</evidence>
<dbReference type="Pfam" id="PF01063">
    <property type="entry name" value="Aminotran_4"/>
    <property type="match status" value="1"/>
</dbReference>
<evidence type="ECO:0000256" key="8">
    <source>
        <dbReference type="PIRSR" id="PIRSR006468-1"/>
    </source>
</evidence>
<reference evidence="12" key="1">
    <citation type="journal article" date="2021" name="New Phytol.">
        <title>Evolutionary innovations through gain and loss of genes in the ectomycorrhizal Boletales.</title>
        <authorList>
            <person name="Wu G."/>
            <person name="Miyauchi S."/>
            <person name="Morin E."/>
            <person name="Kuo A."/>
            <person name="Drula E."/>
            <person name="Varga T."/>
            <person name="Kohler A."/>
            <person name="Feng B."/>
            <person name="Cao Y."/>
            <person name="Lipzen A."/>
            <person name="Daum C."/>
            <person name="Hundley H."/>
            <person name="Pangilinan J."/>
            <person name="Johnson J."/>
            <person name="Barry K."/>
            <person name="LaButti K."/>
            <person name="Ng V."/>
            <person name="Ahrendt S."/>
            <person name="Min B."/>
            <person name="Choi I.G."/>
            <person name="Park H."/>
            <person name="Plett J.M."/>
            <person name="Magnuson J."/>
            <person name="Spatafora J.W."/>
            <person name="Nagy L.G."/>
            <person name="Henrissat B."/>
            <person name="Grigoriev I.V."/>
            <person name="Yang Z.L."/>
            <person name="Xu J."/>
            <person name="Martin F.M."/>
        </authorList>
    </citation>
    <scope>NUCLEOTIDE SEQUENCE</scope>
    <source>
        <strain evidence="12">KKN 215</strain>
    </source>
</reference>
<dbReference type="AlphaFoldDB" id="A0A8K0UQ39"/>
<comment type="catalytic activity">
    <reaction evidence="11">
        <text>L-isoleucine + 2-oxoglutarate = (S)-3-methyl-2-oxopentanoate + L-glutamate</text>
        <dbReference type="Rhea" id="RHEA:24801"/>
        <dbReference type="ChEBI" id="CHEBI:16810"/>
        <dbReference type="ChEBI" id="CHEBI:29985"/>
        <dbReference type="ChEBI" id="CHEBI:35146"/>
        <dbReference type="ChEBI" id="CHEBI:58045"/>
        <dbReference type="EC" id="2.6.1.42"/>
    </reaction>
</comment>
<dbReference type="GO" id="GO:0004084">
    <property type="term" value="F:branched-chain-amino-acid transaminase activity"/>
    <property type="evidence" value="ECO:0007669"/>
    <property type="project" value="UniProtKB-EC"/>
</dbReference>
<dbReference type="NCBIfam" id="TIGR01123">
    <property type="entry name" value="ilvE_II"/>
    <property type="match status" value="1"/>
</dbReference>
<feature type="modified residue" description="N6-(pyridoxal phosphate)lysine" evidence="8">
    <location>
        <position position="222"/>
    </location>
</feature>
<evidence type="ECO:0000256" key="3">
    <source>
        <dbReference type="ARBA" id="ARBA00022576"/>
    </source>
</evidence>
<name>A0A8K0UQ39_9AGAR</name>
<evidence type="ECO:0000256" key="6">
    <source>
        <dbReference type="ARBA" id="ARBA00022898"/>
    </source>
</evidence>
<evidence type="ECO:0000256" key="4">
    <source>
        <dbReference type="ARBA" id="ARBA00022605"/>
    </source>
</evidence>
<comment type="catalytic activity">
    <reaction evidence="11">
        <text>L-leucine + 2-oxoglutarate = 4-methyl-2-oxopentanoate + L-glutamate</text>
        <dbReference type="Rhea" id="RHEA:18321"/>
        <dbReference type="ChEBI" id="CHEBI:16810"/>
        <dbReference type="ChEBI" id="CHEBI:17865"/>
        <dbReference type="ChEBI" id="CHEBI:29985"/>
        <dbReference type="ChEBI" id="CHEBI:57427"/>
        <dbReference type="EC" id="2.6.1.42"/>
    </reaction>
</comment>
<evidence type="ECO:0000256" key="1">
    <source>
        <dbReference type="ARBA" id="ARBA00001933"/>
    </source>
</evidence>
<evidence type="ECO:0000256" key="9">
    <source>
        <dbReference type="RuleBase" id="RU004106"/>
    </source>
</evidence>
<dbReference type="NCBIfam" id="NF009897">
    <property type="entry name" value="PRK13357.1"/>
    <property type="match status" value="1"/>
</dbReference>
<comment type="catalytic activity">
    <reaction evidence="11">
        <text>L-valine + 2-oxoglutarate = 3-methyl-2-oxobutanoate + L-glutamate</text>
        <dbReference type="Rhea" id="RHEA:24813"/>
        <dbReference type="ChEBI" id="CHEBI:11851"/>
        <dbReference type="ChEBI" id="CHEBI:16810"/>
        <dbReference type="ChEBI" id="CHEBI:29985"/>
        <dbReference type="ChEBI" id="CHEBI:57762"/>
        <dbReference type="EC" id="2.6.1.42"/>
    </reaction>
</comment>
<dbReference type="InterPro" id="IPR036038">
    <property type="entry name" value="Aminotransferase-like"/>
</dbReference>
<protein>
    <recommendedName>
        <fullName evidence="11">Branched-chain-amino-acid aminotransferase</fullName>
        <ecNumber evidence="11">2.6.1.42</ecNumber>
    </recommendedName>
</protein>
<dbReference type="InterPro" id="IPR005786">
    <property type="entry name" value="B_amino_transII"/>
</dbReference>
<comment type="caution">
    <text evidence="12">The sequence shown here is derived from an EMBL/GenBank/DDBJ whole genome shotgun (WGS) entry which is preliminary data.</text>
</comment>
<comment type="cofactor">
    <cofactor evidence="1 10">
        <name>pyridoxal 5'-phosphate</name>
        <dbReference type="ChEBI" id="CHEBI:597326"/>
    </cofactor>
</comment>
<dbReference type="InterPro" id="IPR033939">
    <property type="entry name" value="BCAT_family"/>
</dbReference>
<keyword evidence="7 11" id="KW-0100">Branched-chain amino acid biosynthesis</keyword>